<keyword evidence="7" id="KW-1185">Reference proteome</keyword>
<dbReference type="AlphaFoldDB" id="A0A7I9VDV8"/>
<dbReference type="PROSITE" id="PS51257">
    <property type="entry name" value="PROKAR_LIPOPROTEIN"/>
    <property type="match status" value="1"/>
</dbReference>
<keyword evidence="2 4" id="KW-0732">Signal</keyword>
<feature type="signal peptide" evidence="4">
    <location>
        <begin position="1"/>
        <end position="22"/>
    </location>
</feature>
<dbReference type="EMBL" id="BJOV01000005">
    <property type="protein sequence ID" value="GEE03497.1"/>
    <property type="molecule type" value="Genomic_DNA"/>
</dbReference>
<dbReference type="PROSITE" id="PS50983">
    <property type="entry name" value="FE_B12_PBP"/>
    <property type="match status" value="1"/>
</dbReference>
<dbReference type="GO" id="GO:0071281">
    <property type="term" value="P:cellular response to iron ion"/>
    <property type="evidence" value="ECO:0007669"/>
    <property type="project" value="TreeGrafter"/>
</dbReference>
<feature type="region of interest" description="Disordered" evidence="3">
    <location>
        <begin position="25"/>
        <end position="44"/>
    </location>
</feature>
<dbReference type="RefSeq" id="WP_161897003.1">
    <property type="nucleotide sequence ID" value="NZ_BJOV01000005.1"/>
</dbReference>
<gene>
    <name evidence="6" type="ORF">nbrc107696_39430</name>
</gene>
<name>A0A7I9VDV8_9ACTN</name>
<dbReference type="SUPFAM" id="SSF53807">
    <property type="entry name" value="Helical backbone' metal receptor"/>
    <property type="match status" value="1"/>
</dbReference>
<dbReference type="InterPro" id="IPR054828">
    <property type="entry name" value="Vit_B12_bind_prot"/>
</dbReference>
<proteinExistence type="inferred from homology"/>
<dbReference type="PANTHER" id="PTHR30535:SF36">
    <property type="entry name" value="HIGH-AFFINITY HEME UPTAKE SYSTEM PROTEIN ISDE"/>
    <property type="match status" value="1"/>
</dbReference>
<evidence type="ECO:0000256" key="1">
    <source>
        <dbReference type="ARBA" id="ARBA00008814"/>
    </source>
</evidence>
<feature type="chain" id="PRO_5029731522" description="Fe/B12 periplasmic-binding domain-containing protein" evidence="4">
    <location>
        <begin position="23"/>
        <end position="323"/>
    </location>
</feature>
<dbReference type="InterPro" id="IPR050902">
    <property type="entry name" value="ABC_Transporter_SBP"/>
</dbReference>
<evidence type="ECO:0000259" key="5">
    <source>
        <dbReference type="PROSITE" id="PS50983"/>
    </source>
</evidence>
<evidence type="ECO:0000256" key="3">
    <source>
        <dbReference type="SAM" id="MobiDB-lite"/>
    </source>
</evidence>
<feature type="compositionally biased region" description="Low complexity" evidence="3">
    <location>
        <begin position="27"/>
        <end position="44"/>
    </location>
</feature>
<dbReference type="PANTHER" id="PTHR30535">
    <property type="entry name" value="VITAMIN B12-BINDING PROTEIN"/>
    <property type="match status" value="1"/>
</dbReference>
<evidence type="ECO:0000256" key="4">
    <source>
        <dbReference type="SAM" id="SignalP"/>
    </source>
</evidence>
<comment type="caution">
    <text evidence="6">The sequence shown here is derived from an EMBL/GenBank/DDBJ whole genome shotgun (WGS) entry which is preliminary data.</text>
</comment>
<comment type="similarity">
    <text evidence="1">Belongs to the bacterial solute-binding protein 8 family.</text>
</comment>
<dbReference type="Gene3D" id="3.40.50.1980">
    <property type="entry name" value="Nitrogenase molybdenum iron protein domain"/>
    <property type="match status" value="2"/>
</dbReference>
<dbReference type="Pfam" id="PF01497">
    <property type="entry name" value="Peripla_BP_2"/>
    <property type="match status" value="1"/>
</dbReference>
<protein>
    <recommendedName>
        <fullName evidence="5">Fe/B12 periplasmic-binding domain-containing protein</fullName>
    </recommendedName>
</protein>
<sequence length="323" mass="33096">MRIRSASAAVILAVALVAGATACSEGSPDSSSSSASVAPSDVAKSPEYQAERTTALAQFPTHPAQKVVAASVPLAEVLWMLGVPLSGVPSTTTQQLPAALDSVPRIGSTMSLDVEKIISIAPDLVVAADGARSMVDPALKSAAKPAAYLDTDSIDDLRFAVDVLATAFDKKDAGDKVLAGIDAHIAALTEASEGKPQPKVLTLIGASDSFMVMSGDSFIGSLVAKAGADNIATSALHTTETYTAVNLENIIAASPDVVLVLQSGDTAKAQAAFDAEVAKNPAWQSLPAYKNKRIHVVDYSAFGYTSVSGLDKAVPTLSGLLYP</sequence>
<organism evidence="6 7">
    <name type="scientific">Gordonia spumicola</name>
    <dbReference type="NCBI Taxonomy" id="589161"/>
    <lineage>
        <taxon>Bacteria</taxon>
        <taxon>Bacillati</taxon>
        <taxon>Actinomycetota</taxon>
        <taxon>Actinomycetes</taxon>
        <taxon>Mycobacteriales</taxon>
        <taxon>Gordoniaceae</taxon>
        <taxon>Gordonia</taxon>
    </lineage>
</organism>
<dbReference type="InterPro" id="IPR002491">
    <property type="entry name" value="ABC_transptr_periplasmic_BD"/>
</dbReference>
<evidence type="ECO:0000256" key="2">
    <source>
        <dbReference type="ARBA" id="ARBA00022729"/>
    </source>
</evidence>
<reference evidence="7" key="1">
    <citation type="submission" date="2019-06" db="EMBL/GenBank/DDBJ databases">
        <title>Gordonia isolated from sludge of a wastewater treatment plant.</title>
        <authorList>
            <person name="Tamura T."/>
            <person name="Aoyama K."/>
            <person name="Kang Y."/>
            <person name="Saito S."/>
            <person name="Akiyama N."/>
            <person name="Yazawa K."/>
            <person name="Gonoi T."/>
            <person name="Mikami Y."/>
        </authorList>
    </citation>
    <scope>NUCLEOTIDE SEQUENCE [LARGE SCALE GENOMIC DNA]</scope>
    <source>
        <strain evidence="7">NBRC 107696</strain>
    </source>
</reference>
<evidence type="ECO:0000313" key="7">
    <source>
        <dbReference type="Proteomes" id="UP000444960"/>
    </source>
</evidence>
<dbReference type="NCBIfam" id="NF038402">
    <property type="entry name" value="TroA_like"/>
    <property type="match status" value="1"/>
</dbReference>
<accession>A0A7I9VDV8</accession>
<evidence type="ECO:0000313" key="6">
    <source>
        <dbReference type="EMBL" id="GEE03497.1"/>
    </source>
</evidence>
<dbReference type="Proteomes" id="UP000444960">
    <property type="component" value="Unassembled WGS sequence"/>
</dbReference>
<feature type="domain" description="Fe/B12 periplasmic-binding" evidence="5">
    <location>
        <begin position="66"/>
        <end position="323"/>
    </location>
</feature>
<dbReference type="OrthoDB" id="63946at2"/>